<gene>
    <name evidence="1" type="ORF">PYCCODRAFT_1479097</name>
</gene>
<keyword evidence="2" id="KW-1185">Reference proteome</keyword>
<name>A0A1Y2IHL2_TRAC3</name>
<evidence type="ECO:0000313" key="1">
    <source>
        <dbReference type="EMBL" id="OSD00666.1"/>
    </source>
</evidence>
<dbReference type="Proteomes" id="UP000193067">
    <property type="component" value="Unassembled WGS sequence"/>
</dbReference>
<dbReference type="OrthoDB" id="2725342at2759"/>
<dbReference type="AlphaFoldDB" id="A0A1Y2IHL2"/>
<proteinExistence type="predicted"/>
<evidence type="ECO:0000313" key="2">
    <source>
        <dbReference type="Proteomes" id="UP000193067"/>
    </source>
</evidence>
<reference evidence="1 2" key="1">
    <citation type="journal article" date="2015" name="Biotechnol. Biofuels">
        <title>Enhanced degradation of softwood versus hardwood by the white-rot fungus Pycnoporus coccineus.</title>
        <authorList>
            <person name="Couturier M."/>
            <person name="Navarro D."/>
            <person name="Chevret D."/>
            <person name="Henrissat B."/>
            <person name="Piumi F."/>
            <person name="Ruiz-Duenas F.J."/>
            <person name="Martinez A.T."/>
            <person name="Grigoriev I.V."/>
            <person name="Riley R."/>
            <person name="Lipzen A."/>
            <person name="Berrin J.G."/>
            <person name="Master E.R."/>
            <person name="Rosso M.N."/>
        </authorList>
    </citation>
    <scope>NUCLEOTIDE SEQUENCE [LARGE SCALE GENOMIC DNA]</scope>
    <source>
        <strain evidence="1 2">BRFM310</strain>
    </source>
</reference>
<protein>
    <submittedName>
        <fullName evidence="1">Uncharacterized protein</fullName>
    </submittedName>
</protein>
<dbReference type="EMBL" id="KZ084117">
    <property type="protein sequence ID" value="OSD00666.1"/>
    <property type="molecule type" value="Genomic_DNA"/>
</dbReference>
<organism evidence="1 2">
    <name type="scientific">Trametes coccinea (strain BRFM310)</name>
    <name type="common">Pycnoporus coccineus</name>
    <dbReference type="NCBI Taxonomy" id="1353009"/>
    <lineage>
        <taxon>Eukaryota</taxon>
        <taxon>Fungi</taxon>
        <taxon>Dikarya</taxon>
        <taxon>Basidiomycota</taxon>
        <taxon>Agaricomycotina</taxon>
        <taxon>Agaricomycetes</taxon>
        <taxon>Polyporales</taxon>
        <taxon>Polyporaceae</taxon>
        <taxon>Trametes</taxon>
    </lineage>
</organism>
<accession>A0A1Y2IHL2</accession>
<sequence>MSSESDPPFLFELLQDENGITTLGPSGHAEYSDRAKKAQAEKRQKLYAKYPPVEKLYKTLIASERNPRPVRRLYGWAYPLRFIKAFAEQYECRVSLPDYLKKRHKKDSVIFGKLTEDEAADVDLMKHVDYFVHDAVEDRLQKAGGVRLLHGTPFYPEAFGIFYIYDNYNIDNQAEYIMEVLGLDPKEVVANIQKIISDCDPDIKALWHYDASSLKADLTTPL</sequence>